<accession>A0A963Z5W9</accession>
<dbReference type="Pfam" id="PF09594">
    <property type="entry name" value="GT87"/>
    <property type="match status" value="1"/>
</dbReference>
<keyword evidence="3" id="KW-0808">Transferase</keyword>
<dbReference type="RefSeq" id="WP_227309069.1">
    <property type="nucleotide sequence ID" value="NZ_JAESVA010000007.1"/>
</dbReference>
<keyword evidence="10" id="KW-1185">Reference proteome</keyword>
<evidence type="ECO:0000256" key="6">
    <source>
        <dbReference type="ARBA" id="ARBA00023136"/>
    </source>
</evidence>
<keyword evidence="2" id="KW-1003">Cell membrane</keyword>
<evidence type="ECO:0000313" key="10">
    <source>
        <dbReference type="Proteomes" id="UP000721844"/>
    </source>
</evidence>
<keyword evidence="6 8" id="KW-0472">Membrane</keyword>
<reference evidence="9 10" key="1">
    <citation type="journal article" date="2021" name="Microorganisms">
        <title>Acidisoma silvae sp. nov. and Acidisomacellulosilytica sp. nov., Two Acidophilic Bacteria Isolated from Decaying Wood, Hydrolyzing Cellulose and Producing Poly-3-hydroxybutyrate.</title>
        <authorList>
            <person name="Mieszkin S."/>
            <person name="Pouder E."/>
            <person name="Uroz S."/>
            <person name="Simon-Colin C."/>
            <person name="Alain K."/>
        </authorList>
    </citation>
    <scope>NUCLEOTIDE SEQUENCE [LARGE SCALE GENOMIC DNA]</scope>
    <source>
        <strain evidence="9 10">HW T5.17</strain>
    </source>
</reference>
<evidence type="ECO:0000313" key="9">
    <source>
        <dbReference type="EMBL" id="MCB8882413.1"/>
    </source>
</evidence>
<proteinExistence type="inferred from homology"/>
<feature type="transmembrane region" description="Helical" evidence="8">
    <location>
        <begin position="280"/>
        <end position="297"/>
    </location>
</feature>
<keyword evidence="5 8" id="KW-1133">Transmembrane helix</keyword>
<evidence type="ECO:0000256" key="3">
    <source>
        <dbReference type="ARBA" id="ARBA00022679"/>
    </source>
</evidence>
<protein>
    <submittedName>
        <fullName evidence="9">DUF2029 domain-containing protein</fullName>
    </submittedName>
</protein>
<feature type="transmembrane region" description="Helical" evidence="8">
    <location>
        <begin position="104"/>
        <end position="125"/>
    </location>
</feature>
<dbReference type="InterPro" id="IPR018584">
    <property type="entry name" value="GT87"/>
</dbReference>
<sequence length="428" mass="46822">MNGLKKDAVSSFFLYSLFFLLSSLAVLSLASIVIAILELKVSDPTTLFWDFRNAYYPAGVAVLDGVSLSPLIHKGVLGFVNLPVLAWIFAPFALLPVKVAASIFTLIGACAIALAFFLLAELAALGKLGRAWLLLVMAANGPMIYSLKLGNTSHIILAMLAGGLWLLRRKRSLLAGLLLGMAALIKLPLLLVGLYFVFRRDRFAALGFFGLVALLTGLSIALFGLKLHLQWCQDAIGAFNGHALEAFNVQSLQSFLLRLRDPAPALNDWKLYAVTPQIKGIALCLTLVFYAVFIWTCTRPNRPAAPDLAYAKQDRDYMALIALCLISSPLTWTHYYCWLLLPAAFAIKALTEGPRRPWLSILAILLISPPVTLLHSPVAAWSGLYDKLLVSTYLFGGVIWFLSLALTRHRQPALAAEREFPIASPLGK</sequence>
<dbReference type="GO" id="GO:0005886">
    <property type="term" value="C:plasma membrane"/>
    <property type="evidence" value="ECO:0007669"/>
    <property type="project" value="UniProtKB-SubCell"/>
</dbReference>
<feature type="transmembrane region" description="Helical" evidence="8">
    <location>
        <begin position="145"/>
        <end position="167"/>
    </location>
</feature>
<evidence type="ECO:0000256" key="4">
    <source>
        <dbReference type="ARBA" id="ARBA00022692"/>
    </source>
</evidence>
<feature type="transmembrane region" description="Helical" evidence="8">
    <location>
        <begin position="388"/>
        <end position="406"/>
    </location>
</feature>
<comment type="similarity">
    <text evidence="7">Belongs to the glycosyltransferase 87 family.</text>
</comment>
<feature type="transmembrane region" description="Helical" evidence="8">
    <location>
        <begin position="317"/>
        <end position="346"/>
    </location>
</feature>
<feature type="transmembrane region" description="Helical" evidence="8">
    <location>
        <begin position="76"/>
        <end position="97"/>
    </location>
</feature>
<feature type="transmembrane region" description="Helical" evidence="8">
    <location>
        <begin position="203"/>
        <end position="225"/>
    </location>
</feature>
<feature type="transmembrane region" description="Helical" evidence="8">
    <location>
        <begin position="12"/>
        <end position="37"/>
    </location>
</feature>
<dbReference type="EMBL" id="JAESVA010000007">
    <property type="protein sequence ID" value="MCB8882413.1"/>
    <property type="molecule type" value="Genomic_DNA"/>
</dbReference>
<dbReference type="Proteomes" id="UP000721844">
    <property type="component" value="Unassembled WGS sequence"/>
</dbReference>
<dbReference type="GO" id="GO:0016758">
    <property type="term" value="F:hexosyltransferase activity"/>
    <property type="evidence" value="ECO:0007669"/>
    <property type="project" value="InterPro"/>
</dbReference>
<evidence type="ECO:0000256" key="8">
    <source>
        <dbReference type="SAM" id="Phobius"/>
    </source>
</evidence>
<comment type="subcellular location">
    <subcellularLocation>
        <location evidence="1">Cell membrane</location>
        <topology evidence="1">Multi-pass membrane protein</topology>
    </subcellularLocation>
</comment>
<evidence type="ECO:0000256" key="5">
    <source>
        <dbReference type="ARBA" id="ARBA00022989"/>
    </source>
</evidence>
<evidence type="ECO:0000256" key="2">
    <source>
        <dbReference type="ARBA" id="ARBA00022475"/>
    </source>
</evidence>
<feature type="transmembrane region" description="Helical" evidence="8">
    <location>
        <begin position="358"/>
        <end position="376"/>
    </location>
</feature>
<name>A0A963Z5W9_9PROT</name>
<dbReference type="AlphaFoldDB" id="A0A963Z5W9"/>
<comment type="caution">
    <text evidence="9">The sequence shown here is derived from an EMBL/GenBank/DDBJ whole genome shotgun (WGS) entry which is preliminary data.</text>
</comment>
<keyword evidence="4 8" id="KW-0812">Transmembrane</keyword>
<feature type="transmembrane region" description="Helical" evidence="8">
    <location>
        <begin position="174"/>
        <end position="197"/>
    </location>
</feature>
<organism evidence="9 10">
    <name type="scientific">Acidisoma cellulosilyticum</name>
    <dbReference type="NCBI Taxonomy" id="2802395"/>
    <lineage>
        <taxon>Bacteria</taxon>
        <taxon>Pseudomonadati</taxon>
        <taxon>Pseudomonadota</taxon>
        <taxon>Alphaproteobacteria</taxon>
        <taxon>Acetobacterales</taxon>
        <taxon>Acidocellaceae</taxon>
        <taxon>Acidisoma</taxon>
    </lineage>
</organism>
<evidence type="ECO:0000256" key="1">
    <source>
        <dbReference type="ARBA" id="ARBA00004651"/>
    </source>
</evidence>
<gene>
    <name evidence="9" type="ORF">ACELLULO517_19350</name>
</gene>
<evidence type="ECO:0000256" key="7">
    <source>
        <dbReference type="ARBA" id="ARBA00024033"/>
    </source>
</evidence>